<gene>
    <name evidence="4" type="ORF">STARVERO_01977</name>
</gene>
<dbReference type="Pfam" id="PF13362">
    <property type="entry name" value="Toprim_3"/>
    <property type="match status" value="1"/>
</dbReference>
<evidence type="ECO:0000256" key="1">
    <source>
        <dbReference type="SAM" id="MobiDB-lite"/>
    </source>
</evidence>
<evidence type="ECO:0000259" key="2">
    <source>
        <dbReference type="Pfam" id="PF13362"/>
    </source>
</evidence>
<dbReference type="InterPro" id="IPR055570">
    <property type="entry name" value="DUF7146"/>
</dbReference>
<dbReference type="RefSeq" id="WP_159598718.1">
    <property type="nucleotide sequence ID" value="NZ_CACSAS010000001.1"/>
</dbReference>
<evidence type="ECO:0000313" key="5">
    <source>
        <dbReference type="Proteomes" id="UP000433050"/>
    </source>
</evidence>
<evidence type="ECO:0000313" key="4">
    <source>
        <dbReference type="EMBL" id="CAA0096148.1"/>
    </source>
</evidence>
<feature type="domain" description="DUF7146" evidence="3">
    <location>
        <begin position="141"/>
        <end position="259"/>
    </location>
</feature>
<evidence type="ECO:0000259" key="3">
    <source>
        <dbReference type="Pfam" id="PF23639"/>
    </source>
</evidence>
<proteinExistence type="predicted"/>
<dbReference type="EMBL" id="CACSAS010000001">
    <property type="protein sequence ID" value="CAA0096148.1"/>
    <property type="molecule type" value="Genomic_DNA"/>
</dbReference>
<dbReference type="InterPro" id="IPR006171">
    <property type="entry name" value="TOPRIM_dom"/>
</dbReference>
<dbReference type="Proteomes" id="UP000433050">
    <property type="component" value="Unassembled WGS sequence"/>
</dbReference>
<feature type="region of interest" description="Disordered" evidence="1">
    <location>
        <begin position="116"/>
        <end position="142"/>
    </location>
</feature>
<feature type="compositionally biased region" description="Basic and acidic residues" evidence="1">
    <location>
        <begin position="370"/>
        <end position="379"/>
    </location>
</feature>
<dbReference type="Pfam" id="PF23639">
    <property type="entry name" value="DUF7146"/>
    <property type="match status" value="1"/>
</dbReference>
<feature type="domain" description="Toprim" evidence="2">
    <location>
        <begin position="287"/>
        <end position="376"/>
    </location>
</feature>
<keyword evidence="5" id="KW-1185">Reference proteome</keyword>
<reference evidence="4 5" key="1">
    <citation type="submission" date="2019-12" db="EMBL/GenBank/DDBJ databases">
        <authorList>
            <person name="Reyes-Prieto M."/>
        </authorList>
    </citation>
    <scope>NUCLEOTIDE SEQUENCE [LARGE SCALE GENOMIC DNA]</scope>
    <source>
        <strain evidence="4">HF14-78462</strain>
    </source>
</reference>
<sequence length="379" mass="41709">MTRQHQATAELKALAQDHLRDIIAQLAPGGRYQGGSRAHYLVSNPMRRDRSPSLCIWTGGTAAGGFKDFGDPDEVKGDIFGLVSYLNGKPISDFAFAAGWLRDMLGIEHMTAEDRRAAAESRAQRKRENAEAEERRRRHGEQRAHQVWMSGRLVMPGSPAWRYLEVRGIRLDQVRHYSGDLRYLPAAEYWMAAEWGERIEGGRRQRYKVRPGPRFPAIVTPLRNAGGHLRSLHYTFLAPDGSGKADVEKPKLIWPEQLGLSMWIAHGPSGLNPCDADATDGVSGPLCLTEGLEDGLSAALAVPELRVWGAVSLGNLAQQPVDRPCVSEIYVAAQNDWGKAEALKTLERAELALARSGKPLARLPAPTGKDLNDTLTGKD</sequence>
<feature type="compositionally biased region" description="Basic and acidic residues" evidence="1">
    <location>
        <begin position="116"/>
        <end position="135"/>
    </location>
</feature>
<accession>A0A5S9NZ80</accession>
<organism evidence="4 5">
    <name type="scientific">Starkeya nomas</name>
    <dbReference type="NCBI Taxonomy" id="2666134"/>
    <lineage>
        <taxon>Bacteria</taxon>
        <taxon>Pseudomonadati</taxon>
        <taxon>Pseudomonadota</taxon>
        <taxon>Alphaproteobacteria</taxon>
        <taxon>Hyphomicrobiales</taxon>
        <taxon>Xanthobacteraceae</taxon>
        <taxon>Starkeya</taxon>
    </lineage>
</organism>
<protein>
    <submittedName>
        <fullName evidence="4">Uncharacterized protein</fullName>
    </submittedName>
</protein>
<dbReference type="AlphaFoldDB" id="A0A5S9NZ80"/>
<name>A0A5S9NZ80_9HYPH</name>
<feature type="region of interest" description="Disordered" evidence="1">
    <location>
        <begin position="357"/>
        <end position="379"/>
    </location>
</feature>